<organism evidence="2 3">
    <name type="scientific">Rhizoctonia solani</name>
    <dbReference type="NCBI Taxonomy" id="456999"/>
    <lineage>
        <taxon>Eukaryota</taxon>
        <taxon>Fungi</taxon>
        <taxon>Dikarya</taxon>
        <taxon>Basidiomycota</taxon>
        <taxon>Agaricomycotina</taxon>
        <taxon>Agaricomycetes</taxon>
        <taxon>Cantharellales</taxon>
        <taxon>Ceratobasidiaceae</taxon>
        <taxon>Rhizoctonia</taxon>
    </lineage>
</organism>
<evidence type="ECO:0000313" key="2">
    <source>
        <dbReference type="EMBL" id="CAE6478194.1"/>
    </source>
</evidence>
<protein>
    <recommendedName>
        <fullName evidence="4">F-box domain-containing protein</fullName>
    </recommendedName>
</protein>
<accession>A0A8H3CAZ6</accession>
<name>A0A8H3CAZ6_9AGAM</name>
<feature type="region of interest" description="Disordered" evidence="1">
    <location>
        <begin position="431"/>
        <end position="462"/>
    </location>
</feature>
<feature type="compositionally biased region" description="Basic and acidic residues" evidence="1">
    <location>
        <begin position="444"/>
        <end position="458"/>
    </location>
</feature>
<evidence type="ECO:0008006" key="4">
    <source>
        <dbReference type="Google" id="ProtNLM"/>
    </source>
</evidence>
<dbReference type="EMBL" id="CAJMXA010002240">
    <property type="protein sequence ID" value="CAE6478194.1"/>
    <property type="molecule type" value="Genomic_DNA"/>
</dbReference>
<evidence type="ECO:0000256" key="1">
    <source>
        <dbReference type="SAM" id="MobiDB-lite"/>
    </source>
</evidence>
<evidence type="ECO:0000313" key="3">
    <source>
        <dbReference type="Proteomes" id="UP000663853"/>
    </source>
</evidence>
<gene>
    <name evidence="2" type="ORF">RDB_LOCUS84477</name>
</gene>
<sequence length="517" mass="57063">LCSVLAAALPLSLVDPDDSLSSTTIHITMANLNESNDLPYLTVERWEAASASLMNALNHYTELCIDLGAKALLEGARPENLASRIDSTLAEVHTTMSRQLAESSAALALTRNKLASPISRLPGEIMFKVFMNVVYEHNPTEASGRWGPSMEQDVKLIYRRLYKLIGVCSAWKGIAVNRGTLWSVIPMFAGRSTSEQGPFRLSLQRAGCSKLYLAEYDGSTSASSDLFDVLGEYGPRFYAINLGVAYHHMIGPAIDALLRGYAPGSLSELSIYVDETYDMKSRLPKESDYAFPPNHPQQSSFTSMLGELKAFRTRSVPIYWDALAFSTRLTELRIDCITLGYDDEIVPFLHSLSSAPELRDLKIISLVTFRNPASPPSRNIASSARFPTLKSLFVQDIYLNTLEFLLPTIALGSHSLTLFLSKRCLKIKLLGEDSDDDDDDDEMDGSRGSEDSDRHEIQGRPPVSIDPLCRILEPISIDTLMMSGRWDDLDLERGPMDKSSPILGNRTGLPKTSVPGP</sequence>
<proteinExistence type="predicted"/>
<dbReference type="Proteomes" id="UP000663853">
    <property type="component" value="Unassembled WGS sequence"/>
</dbReference>
<feature type="region of interest" description="Disordered" evidence="1">
    <location>
        <begin position="488"/>
        <end position="517"/>
    </location>
</feature>
<feature type="non-terminal residue" evidence="2">
    <location>
        <position position="1"/>
    </location>
</feature>
<dbReference type="AlphaFoldDB" id="A0A8H3CAZ6"/>
<comment type="caution">
    <text evidence="2">The sequence shown here is derived from an EMBL/GenBank/DDBJ whole genome shotgun (WGS) entry which is preliminary data.</text>
</comment>
<reference evidence="2" key="1">
    <citation type="submission" date="2021-01" db="EMBL/GenBank/DDBJ databases">
        <authorList>
            <person name="Kaushik A."/>
        </authorList>
    </citation>
    <scope>NUCLEOTIDE SEQUENCE</scope>
    <source>
        <strain evidence="2">AG6-10EEA</strain>
    </source>
</reference>
<feature type="compositionally biased region" description="Acidic residues" evidence="1">
    <location>
        <begin position="432"/>
        <end position="443"/>
    </location>
</feature>